<comment type="caution">
    <text evidence="1">The sequence shown here is derived from an EMBL/GenBank/DDBJ whole genome shotgun (WGS) entry which is preliminary data.</text>
</comment>
<dbReference type="EMBL" id="CAUOFW020006057">
    <property type="protein sequence ID" value="CAK9172760.1"/>
    <property type="molecule type" value="Genomic_DNA"/>
</dbReference>
<evidence type="ECO:0000313" key="1">
    <source>
        <dbReference type="EMBL" id="CAK9172760.1"/>
    </source>
</evidence>
<sequence>MQFHGAGIWAMEDDVGLSGTQLLGILGFLCCGNADRWISRFVVKYWLLEINNFGFVIRDFKITTNVKHVMVCAVHGRSLKSGNWLPGACFVIEDWFHLSCEVCTACSLSGKKGMDNSVWCNLLTGSFIISGKWACYLRSNSKVSHRVSFTLASCRFS</sequence>
<dbReference type="Proteomes" id="UP001642360">
    <property type="component" value="Unassembled WGS sequence"/>
</dbReference>
<keyword evidence="2" id="KW-1185">Reference proteome</keyword>
<accession>A0ABC8TTF5</accession>
<protein>
    <submittedName>
        <fullName evidence="1">Uncharacterized protein</fullName>
    </submittedName>
</protein>
<reference evidence="1 2" key="1">
    <citation type="submission" date="2024-02" db="EMBL/GenBank/DDBJ databases">
        <authorList>
            <person name="Vignale AGUSTIN F."/>
            <person name="Sosa J E."/>
            <person name="Modenutti C."/>
        </authorList>
    </citation>
    <scope>NUCLEOTIDE SEQUENCE [LARGE SCALE GENOMIC DNA]</scope>
</reference>
<proteinExistence type="predicted"/>
<organism evidence="1 2">
    <name type="scientific">Ilex paraguariensis</name>
    <name type="common">yerba mate</name>
    <dbReference type="NCBI Taxonomy" id="185542"/>
    <lineage>
        <taxon>Eukaryota</taxon>
        <taxon>Viridiplantae</taxon>
        <taxon>Streptophyta</taxon>
        <taxon>Embryophyta</taxon>
        <taxon>Tracheophyta</taxon>
        <taxon>Spermatophyta</taxon>
        <taxon>Magnoliopsida</taxon>
        <taxon>eudicotyledons</taxon>
        <taxon>Gunneridae</taxon>
        <taxon>Pentapetalae</taxon>
        <taxon>asterids</taxon>
        <taxon>campanulids</taxon>
        <taxon>Aquifoliales</taxon>
        <taxon>Aquifoliaceae</taxon>
        <taxon>Ilex</taxon>
    </lineage>
</organism>
<dbReference type="AlphaFoldDB" id="A0ABC8TTF5"/>
<evidence type="ECO:0000313" key="2">
    <source>
        <dbReference type="Proteomes" id="UP001642360"/>
    </source>
</evidence>
<gene>
    <name evidence="1" type="ORF">ILEXP_LOCUS42439</name>
</gene>
<name>A0ABC8TTF5_9AQUA</name>